<feature type="transmembrane region" description="Helical" evidence="2">
    <location>
        <begin position="20"/>
        <end position="38"/>
    </location>
</feature>
<feature type="domain" description="AB hydrolase-1" evidence="3">
    <location>
        <begin position="26"/>
        <end position="240"/>
    </location>
</feature>
<gene>
    <name evidence="4" type="ORF">SAMN05444920_109293</name>
</gene>
<dbReference type="GO" id="GO:0016787">
    <property type="term" value="F:hydrolase activity"/>
    <property type="evidence" value="ECO:0007669"/>
    <property type="project" value="UniProtKB-KW"/>
</dbReference>
<keyword evidence="5" id="KW-1185">Reference proteome</keyword>
<dbReference type="EMBL" id="FNVT01000009">
    <property type="protein sequence ID" value="SEG96147.1"/>
    <property type="molecule type" value="Genomic_DNA"/>
</dbReference>
<feature type="region of interest" description="Disordered" evidence="1">
    <location>
        <begin position="164"/>
        <end position="183"/>
    </location>
</feature>
<dbReference type="Gene3D" id="3.40.50.1820">
    <property type="entry name" value="alpha/beta hydrolase"/>
    <property type="match status" value="1"/>
</dbReference>
<organism evidence="4 5">
    <name type="scientific">Nonomuraea solani</name>
    <dbReference type="NCBI Taxonomy" id="1144553"/>
    <lineage>
        <taxon>Bacteria</taxon>
        <taxon>Bacillati</taxon>
        <taxon>Actinomycetota</taxon>
        <taxon>Actinomycetes</taxon>
        <taxon>Streptosporangiales</taxon>
        <taxon>Streptosporangiaceae</taxon>
        <taxon>Nonomuraea</taxon>
    </lineage>
</organism>
<dbReference type="RefSeq" id="WP_235030472.1">
    <property type="nucleotide sequence ID" value="NZ_FNVT01000009.1"/>
</dbReference>
<dbReference type="PANTHER" id="PTHR37017">
    <property type="entry name" value="AB HYDROLASE-1 DOMAIN-CONTAINING PROTEIN-RELATED"/>
    <property type="match status" value="1"/>
</dbReference>
<name>A0A1H6EE89_9ACTN</name>
<dbReference type="AlphaFoldDB" id="A0A1H6EE89"/>
<dbReference type="InterPro" id="IPR029058">
    <property type="entry name" value="AB_hydrolase_fold"/>
</dbReference>
<evidence type="ECO:0000313" key="4">
    <source>
        <dbReference type="EMBL" id="SEG96147.1"/>
    </source>
</evidence>
<keyword evidence="2" id="KW-1133">Transmembrane helix</keyword>
<keyword evidence="2" id="KW-0812">Transmembrane</keyword>
<keyword evidence="2" id="KW-0472">Membrane</keyword>
<dbReference type="Proteomes" id="UP000236732">
    <property type="component" value="Unassembled WGS sequence"/>
</dbReference>
<evidence type="ECO:0000256" key="1">
    <source>
        <dbReference type="SAM" id="MobiDB-lite"/>
    </source>
</evidence>
<evidence type="ECO:0000259" key="3">
    <source>
        <dbReference type="Pfam" id="PF12697"/>
    </source>
</evidence>
<accession>A0A1H6EE89</accession>
<proteinExistence type="predicted"/>
<dbReference type="Pfam" id="PF12697">
    <property type="entry name" value="Abhydrolase_6"/>
    <property type="match status" value="1"/>
</dbReference>
<evidence type="ECO:0000256" key="2">
    <source>
        <dbReference type="SAM" id="Phobius"/>
    </source>
</evidence>
<dbReference type="InterPro" id="IPR052897">
    <property type="entry name" value="Sec-Metab_Biosynth_Hydrolase"/>
</dbReference>
<keyword evidence="4" id="KW-0378">Hydrolase</keyword>
<dbReference type="SUPFAM" id="SSF53474">
    <property type="entry name" value="alpha/beta-Hydrolases"/>
    <property type="match status" value="1"/>
</dbReference>
<reference evidence="4 5" key="1">
    <citation type="submission" date="2016-10" db="EMBL/GenBank/DDBJ databases">
        <authorList>
            <person name="de Groot N.N."/>
        </authorList>
    </citation>
    <scope>NUCLEOTIDE SEQUENCE [LARGE SCALE GENOMIC DNA]</scope>
    <source>
        <strain evidence="4 5">CGMCC 4.7037</strain>
    </source>
</reference>
<dbReference type="PANTHER" id="PTHR37017:SF11">
    <property type="entry name" value="ESTERASE_LIPASE_THIOESTERASE DOMAIN-CONTAINING PROTEIN"/>
    <property type="match status" value="1"/>
</dbReference>
<evidence type="ECO:0000313" key="5">
    <source>
        <dbReference type="Proteomes" id="UP000236732"/>
    </source>
</evidence>
<dbReference type="InterPro" id="IPR000073">
    <property type="entry name" value="AB_hydrolase_1"/>
</dbReference>
<sequence>MTHGREWRPSPSPRQERQRAISTFALIHGAGVGGGWFWHLVEAELRSLGHTTVAPTLWTGDDTATLNDYADTVVNTIDTQDELFVVAHSFGGFTAPLVAERLPTAGLIYVTAMIPRPGESPADWWSNTGHPEAVRIQAAKDGGLTGSSDPYVGYFHDVPKHLADQVSRREPPPPSDSAYYEPWPLDTYPTTPTRYILCTEDRLFPAAFQRRLVRERLGITPDEIASGHCPALSRPTELAAMLNTFTPARNEA</sequence>
<protein>
    <submittedName>
        <fullName evidence="4">Alpha/beta hydrolase family protein</fullName>
    </submittedName>
</protein>